<dbReference type="SUPFAM" id="SSF52058">
    <property type="entry name" value="L domain-like"/>
    <property type="match status" value="1"/>
</dbReference>
<evidence type="ECO:0008006" key="3">
    <source>
        <dbReference type="Google" id="ProtNLM"/>
    </source>
</evidence>
<evidence type="ECO:0000313" key="2">
    <source>
        <dbReference type="Proteomes" id="UP001603857"/>
    </source>
</evidence>
<name>A0ABD1M2L5_9FABA</name>
<gene>
    <name evidence="1" type="ORF">Fmac_017557</name>
</gene>
<organism evidence="1 2">
    <name type="scientific">Flemingia macrophylla</name>
    <dbReference type="NCBI Taxonomy" id="520843"/>
    <lineage>
        <taxon>Eukaryota</taxon>
        <taxon>Viridiplantae</taxon>
        <taxon>Streptophyta</taxon>
        <taxon>Embryophyta</taxon>
        <taxon>Tracheophyta</taxon>
        <taxon>Spermatophyta</taxon>
        <taxon>Magnoliopsida</taxon>
        <taxon>eudicotyledons</taxon>
        <taxon>Gunneridae</taxon>
        <taxon>Pentapetalae</taxon>
        <taxon>rosids</taxon>
        <taxon>fabids</taxon>
        <taxon>Fabales</taxon>
        <taxon>Fabaceae</taxon>
        <taxon>Papilionoideae</taxon>
        <taxon>50 kb inversion clade</taxon>
        <taxon>NPAAA clade</taxon>
        <taxon>indigoferoid/millettioid clade</taxon>
        <taxon>Phaseoleae</taxon>
        <taxon>Flemingia</taxon>
    </lineage>
</organism>
<dbReference type="InterPro" id="IPR032675">
    <property type="entry name" value="LRR_dom_sf"/>
</dbReference>
<evidence type="ECO:0000313" key="1">
    <source>
        <dbReference type="EMBL" id="KAL2329976.1"/>
    </source>
</evidence>
<dbReference type="Gene3D" id="3.80.10.10">
    <property type="entry name" value="Ribonuclease Inhibitor"/>
    <property type="match status" value="2"/>
</dbReference>
<dbReference type="PANTHER" id="PTHR47186:SF3">
    <property type="entry name" value="OS09G0267800 PROTEIN"/>
    <property type="match status" value="1"/>
</dbReference>
<dbReference type="PANTHER" id="PTHR47186">
    <property type="entry name" value="LEUCINE-RICH REPEAT-CONTAINING PROTEIN 57"/>
    <property type="match status" value="1"/>
</dbReference>
<dbReference type="AlphaFoldDB" id="A0ABD1M2L5"/>
<protein>
    <recommendedName>
        <fullName evidence="3">Disease resistance protein N-like protein</fullName>
    </recommendedName>
</protein>
<sequence>MRCIFLFLLQNLWNLKKIDLEGCMHLTDIPDLSKATKLEHVNLDHCRKIESLNIHSKYLSKLYLGWCLSLTEISVTSGELTRLDLIVARKLESLNVHSTSFKELELSYCPYLKKMAMVLDEISRLRLLDCAIASLPSSVKSLPKLTHLDLCDCRDLVSLPELPRSLRSLLLDNCVSLVSLPELPSSLDLLSAVNCISLETEKCECQVLQHLLGPNLYGRDSKYFVFPGNHVIDECEFHTTEPSMSIPASCLNISHLCGFIYCIVFSQKFPPIHGRLIFPILDDHEASCTLDMSVSIYEDDSQLWHARSPPVRVPHKSFEFLRSDHMMFGYHDLSKFDGMSELHLHSRDVRIIFQLHEELKYRTRFGVFPVYATTSGFKLQISKSQSIRPKQPLHQ</sequence>
<dbReference type="Proteomes" id="UP001603857">
    <property type="component" value="Unassembled WGS sequence"/>
</dbReference>
<reference evidence="1 2" key="1">
    <citation type="submission" date="2024-08" db="EMBL/GenBank/DDBJ databases">
        <title>Insights into the chromosomal genome structure of Flemingia macrophylla.</title>
        <authorList>
            <person name="Ding Y."/>
            <person name="Zhao Y."/>
            <person name="Bi W."/>
            <person name="Wu M."/>
            <person name="Zhao G."/>
            <person name="Gong Y."/>
            <person name="Li W."/>
            <person name="Zhang P."/>
        </authorList>
    </citation>
    <scope>NUCLEOTIDE SEQUENCE [LARGE SCALE GENOMIC DNA]</scope>
    <source>
        <strain evidence="1">DYQJB</strain>
        <tissue evidence="1">Leaf</tissue>
    </source>
</reference>
<keyword evidence="2" id="KW-1185">Reference proteome</keyword>
<dbReference type="EMBL" id="JBGMDY010000006">
    <property type="protein sequence ID" value="KAL2329976.1"/>
    <property type="molecule type" value="Genomic_DNA"/>
</dbReference>
<accession>A0ABD1M2L5</accession>
<comment type="caution">
    <text evidence="1">The sequence shown here is derived from an EMBL/GenBank/DDBJ whole genome shotgun (WGS) entry which is preliminary data.</text>
</comment>
<proteinExistence type="predicted"/>